<name>A0A415TPH9_9FIRM</name>
<reference evidence="1 2" key="1">
    <citation type="submission" date="2018-08" db="EMBL/GenBank/DDBJ databases">
        <title>A genome reference for cultivated species of the human gut microbiota.</title>
        <authorList>
            <person name="Zou Y."/>
            <person name="Xue W."/>
            <person name="Luo G."/>
        </authorList>
    </citation>
    <scope>NUCLEOTIDE SEQUENCE [LARGE SCALE GENOMIC DNA]</scope>
    <source>
        <strain evidence="1 2">AF31-21AC</strain>
    </source>
</reference>
<sequence length="66" mass="7843">MNSVIQTVAFALHDHKDDTSVYISKTFQKSMLFIHKNEKQEIWMSLLHIGGTEYEEKRTFYLCTMQ</sequence>
<accession>A0A415TPH9</accession>
<comment type="caution">
    <text evidence="1">The sequence shown here is derived from an EMBL/GenBank/DDBJ whole genome shotgun (WGS) entry which is preliminary data.</text>
</comment>
<dbReference type="EMBL" id="QRQN01000026">
    <property type="protein sequence ID" value="RHN04368.1"/>
    <property type="molecule type" value="Genomic_DNA"/>
</dbReference>
<evidence type="ECO:0000313" key="1">
    <source>
        <dbReference type="EMBL" id="RHN04368.1"/>
    </source>
</evidence>
<dbReference type="Proteomes" id="UP000283586">
    <property type="component" value="Unassembled WGS sequence"/>
</dbReference>
<protein>
    <submittedName>
        <fullName evidence="1">Uncharacterized protein</fullName>
    </submittedName>
</protein>
<dbReference type="AlphaFoldDB" id="A0A415TPH9"/>
<gene>
    <name evidence="1" type="ORF">DWZ31_16750</name>
</gene>
<organism evidence="1 2">
    <name type="scientific">Roseburia intestinalis</name>
    <dbReference type="NCBI Taxonomy" id="166486"/>
    <lineage>
        <taxon>Bacteria</taxon>
        <taxon>Bacillati</taxon>
        <taxon>Bacillota</taxon>
        <taxon>Clostridia</taxon>
        <taxon>Lachnospirales</taxon>
        <taxon>Lachnospiraceae</taxon>
        <taxon>Roseburia</taxon>
    </lineage>
</organism>
<proteinExistence type="predicted"/>
<evidence type="ECO:0000313" key="2">
    <source>
        <dbReference type="Proteomes" id="UP000283586"/>
    </source>
</evidence>